<proteinExistence type="predicted"/>
<dbReference type="Gene3D" id="2.20.25.110">
    <property type="entry name" value="S-adenosyl-L-methionine-dependent methyltransferases"/>
    <property type="match status" value="1"/>
</dbReference>
<keyword evidence="3" id="KW-0489">Methyltransferase</keyword>
<name>A0A920CXX8_9BACL</name>
<evidence type="ECO:0000313" key="3">
    <source>
        <dbReference type="EMBL" id="GIP16790.1"/>
    </source>
</evidence>
<dbReference type="PANTHER" id="PTHR43861">
    <property type="entry name" value="TRANS-ACONITATE 2-METHYLTRANSFERASE-RELATED"/>
    <property type="match status" value="1"/>
</dbReference>
<dbReference type="InterPro" id="IPR041698">
    <property type="entry name" value="Methyltransf_25"/>
</dbReference>
<sequence length="249" mass="28620">MSAYNDFAAVYDRLMEDMPYDQWLDFAKQIWGRYGQPEHVVDLGCGTGTIALGLARDGYQVTGIDLSAAMLQVADAKQQMTLPTSGSVRWLQQNMSSWQTDQPADSVISFCDCFNYIVDEDELLAALQATYSGLRQGGSFIFDVHPISRFEQYAEQAPFVYDEDGIAYLWTSQYDEEEHIIEHQLAIFVAEEDGRYRRIDELHVQRAYHPMWLQGALREIGFTEVNIFADFQLKPYDEQAERLFFVAIK</sequence>
<keyword evidence="4" id="KW-1185">Reference proteome</keyword>
<evidence type="ECO:0000259" key="2">
    <source>
        <dbReference type="Pfam" id="PF13649"/>
    </source>
</evidence>
<organism evidence="3 4">
    <name type="scientific">Paenibacillus montaniterrae</name>
    <dbReference type="NCBI Taxonomy" id="429341"/>
    <lineage>
        <taxon>Bacteria</taxon>
        <taxon>Bacillati</taxon>
        <taxon>Bacillota</taxon>
        <taxon>Bacilli</taxon>
        <taxon>Bacillales</taxon>
        <taxon>Paenibacillaceae</taxon>
        <taxon>Paenibacillus</taxon>
    </lineage>
</organism>
<dbReference type="InterPro" id="IPR029063">
    <property type="entry name" value="SAM-dependent_MTases_sf"/>
</dbReference>
<dbReference type="EMBL" id="BOSE01000004">
    <property type="protein sequence ID" value="GIP16790.1"/>
    <property type="molecule type" value="Genomic_DNA"/>
</dbReference>
<dbReference type="SUPFAM" id="SSF53335">
    <property type="entry name" value="S-adenosyl-L-methionine-dependent methyltransferases"/>
    <property type="match status" value="1"/>
</dbReference>
<evidence type="ECO:0000313" key="4">
    <source>
        <dbReference type="Proteomes" id="UP000683139"/>
    </source>
</evidence>
<dbReference type="RefSeq" id="WP_213515389.1">
    <property type="nucleotide sequence ID" value="NZ_BOSE01000004.1"/>
</dbReference>
<dbReference type="Gene3D" id="3.40.50.150">
    <property type="entry name" value="Vaccinia Virus protein VP39"/>
    <property type="match status" value="1"/>
</dbReference>
<feature type="domain" description="Methyltransferase" evidence="2">
    <location>
        <begin position="40"/>
        <end position="138"/>
    </location>
</feature>
<comment type="caution">
    <text evidence="3">The sequence shown here is derived from an EMBL/GenBank/DDBJ whole genome shotgun (WGS) entry which is preliminary data.</text>
</comment>
<protein>
    <submittedName>
        <fullName evidence="3">SAM-dependent methyltransferase</fullName>
    </submittedName>
</protein>
<reference evidence="3" key="1">
    <citation type="submission" date="2021-03" db="EMBL/GenBank/DDBJ databases">
        <title>Antimicrobial resistance genes in bacteria isolated from Japanese honey, and their potential for conferring macrolide and lincosamide resistance in the American foulbrood pathogen Paenibacillus larvae.</title>
        <authorList>
            <person name="Okamoto M."/>
            <person name="Kumagai M."/>
            <person name="Kanamori H."/>
            <person name="Takamatsu D."/>
        </authorList>
    </citation>
    <scope>NUCLEOTIDE SEQUENCE</scope>
    <source>
        <strain evidence="3">J40TS1</strain>
    </source>
</reference>
<dbReference type="CDD" id="cd02440">
    <property type="entry name" value="AdoMet_MTases"/>
    <property type="match status" value="1"/>
</dbReference>
<dbReference type="AlphaFoldDB" id="A0A920CXX8"/>
<dbReference type="GO" id="GO:0032259">
    <property type="term" value="P:methylation"/>
    <property type="evidence" value="ECO:0007669"/>
    <property type="project" value="UniProtKB-KW"/>
</dbReference>
<dbReference type="Proteomes" id="UP000683139">
    <property type="component" value="Unassembled WGS sequence"/>
</dbReference>
<accession>A0A920CXX8</accession>
<keyword evidence="1" id="KW-0808">Transferase</keyword>
<dbReference type="GO" id="GO:0008168">
    <property type="term" value="F:methyltransferase activity"/>
    <property type="evidence" value="ECO:0007669"/>
    <property type="project" value="UniProtKB-KW"/>
</dbReference>
<evidence type="ECO:0000256" key="1">
    <source>
        <dbReference type="ARBA" id="ARBA00022679"/>
    </source>
</evidence>
<gene>
    <name evidence="3" type="ORF">J40TS1_24320</name>
</gene>
<dbReference type="Pfam" id="PF13649">
    <property type="entry name" value="Methyltransf_25"/>
    <property type="match status" value="1"/>
</dbReference>